<sequence length="63" mass="6955">MAPGTLIKLRAIGVLKMIDGGEKDDKIIAVPASKIDPTYDDIKTISDLPKIEQQRLEAFFRGL</sequence>
<name>A0A2X1QHL4_KLEPN</name>
<dbReference type="InterPro" id="IPR008162">
    <property type="entry name" value="Pyrophosphatase"/>
</dbReference>
<comment type="cofactor">
    <cofactor evidence="1">
        <name>Mg(2+)</name>
        <dbReference type="ChEBI" id="CHEBI:18420"/>
    </cofactor>
</comment>
<gene>
    <name evidence="6" type="primary">ppa_1</name>
    <name evidence="6" type="ORF">NCTC9601_02984</name>
</gene>
<protein>
    <recommendedName>
        <fullName evidence="2">inorganic diphosphatase</fullName>
        <ecNumber evidence="2">3.6.1.1</ecNumber>
    </recommendedName>
</protein>
<dbReference type="GO" id="GO:0005737">
    <property type="term" value="C:cytoplasm"/>
    <property type="evidence" value="ECO:0007669"/>
    <property type="project" value="InterPro"/>
</dbReference>
<evidence type="ECO:0000256" key="4">
    <source>
        <dbReference type="ARBA" id="ARBA00022801"/>
    </source>
</evidence>
<dbReference type="EMBL" id="UASN01000020">
    <property type="protein sequence ID" value="SPX55802.1"/>
    <property type="molecule type" value="Genomic_DNA"/>
</dbReference>
<dbReference type="InterPro" id="IPR036649">
    <property type="entry name" value="Pyrophosphatase_sf"/>
</dbReference>
<evidence type="ECO:0000256" key="5">
    <source>
        <dbReference type="ARBA" id="ARBA00022842"/>
    </source>
</evidence>
<evidence type="ECO:0000256" key="2">
    <source>
        <dbReference type="ARBA" id="ARBA00012146"/>
    </source>
</evidence>
<dbReference type="Pfam" id="PF00719">
    <property type="entry name" value="Pyrophosphatase"/>
    <property type="match status" value="1"/>
</dbReference>
<dbReference type="GO" id="GO:0004427">
    <property type="term" value="F:inorganic diphosphate phosphatase activity"/>
    <property type="evidence" value="ECO:0007669"/>
    <property type="project" value="UniProtKB-EC"/>
</dbReference>
<dbReference type="AlphaFoldDB" id="A0A2X1QHL4"/>
<evidence type="ECO:0000313" key="7">
    <source>
        <dbReference type="Proteomes" id="UP000251123"/>
    </source>
</evidence>
<keyword evidence="4 6" id="KW-0378">Hydrolase</keyword>
<reference evidence="6 7" key="1">
    <citation type="submission" date="2018-06" db="EMBL/GenBank/DDBJ databases">
        <authorList>
            <consortium name="Pathogen Informatics"/>
            <person name="Doyle S."/>
        </authorList>
    </citation>
    <scope>NUCLEOTIDE SEQUENCE [LARGE SCALE GENOMIC DNA]</scope>
    <source>
        <strain evidence="6 7">NCTC9601</strain>
    </source>
</reference>
<dbReference type="Proteomes" id="UP000251123">
    <property type="component" value="Unassembled WGS sequence"/>
</dbReference>
<dbReference type="GO" id="GO:0006796">
    <property type="term" value="P:phosphate-containing compound metabolic process"/>
    <property type="evidence" value="ECO:0007669"/>
    <property type="project" value="InterPro"/>
</dbReference>
<dbReference type="GO" id="GO:0000287">
    <property type="term" value="F:magnesium ion binding"/>
    <property type="evidence" value="ECO:0007669"/>
    <property type="project" value="InterPro"/>
</dbReference>
<organism evidence="6 7">
    <name type="scientific">Klebsiella pneumoniae</name>
    <dbReference type="NCBI Taxonomy" id="573"/>
    <lineage>
        <taxon>Bacteria</taxon>
        <taxon>Pseudomonadati</taxon>
        <taxon>Pseudomonadota</taxon>
        <taxon>Gammaproteobacteria</taxon>
        <taxon>Enterobacterales</taxon>
        <taxon>Enterobacteriaceae</taxon>
        <taxon>Klebsiella/Raoultella group</taxon>
        <taxon>Klebsiella</taxon>
        <taxon>Klebsiella pneumoniae complex</taxon>
    </lineage>
</organism>
<accession>A0A2X1QHL4</accession>
<evidence type="ECO:0000256" key="3">
    <source>
        <dbReference type="ARBA" id="ARBA00022723"/>
    </source>
</evidence>
<evidence type="ECO:0000313" key="6">
    <source>
        <dbReference type="EMBL" id="SPX55802.1"/>
    </source>
</evidence>
<dbReference type="SUPFAM" id="SSF50324">
    <property type="entry name" value="Inorganic pyrophosphatase"/>
    <property type="match status" value="1"/>
</dbReference>
<dbReference type="EC" id="3.6.1.1" evidence="2"/>
<proteinExistence type="predicted"/>
<dbReference type="PANTHER" id="PTHR10286">
    <property type="entry name" value="INORGANIC PYROPHOSPHATASE"/>
    <property type="match status" value="1"/>
</dbReference>
<dbReference type="Gene3D" id="3.90.80.10">
    <property type="entry name" value="Inorganic pyrophosphatase"/>
    <property type="match status" value="1"/>
</dbReference>
<evidence type="ECO:0000256" key="1">
    <source>
        <dbReference type="ARBA" id="ARBA00001946"/>
    </source>
</evidence>
<keyword evidence="3" id="KW-0479">Metal-binding</keyword>
<keyword evidence="5" id="KW-0460">Magnesium</keyword>